<evidence type="ECO:0000313" key="1">
    <source>
        <dbReference type="EMBL" id="COX50249.1"/>
    </source>
</evidence>
<accession>A0A916L9Q6</accession>
<name>A0A916L9Q6_MYCTX</name>
<evidence type="ECO:0000313" key="2">
    <source>
        <dbReference type="Proteomes" id="UP000039021"/>
    </source>
</evidence>
<sequence>MAVGIQMVAQPDREVAHVEHPDVLGVQRVGLLLVEPGRAGVDVGNVERGHHLVETEQVVIVGYGPAEQREVVQQAFGDEPAVAVGKQVRLRIALRELLGALPQDRWEVREFRNPLRYPDPDQRLM</sequence>
<protein>
    <submittedName>
        <fullName evidence="1">Uncharacterized protein</fullName>
    </submittedName>
</protein>
<gene>
    <name evidence="1" type="ORF">ERS007739_01383</name>
</gene>
<organism evidence="1 2">
    <name type="scientific">Mycobacterium tuberculosis</name>
    <dbReference type="NCBI Taxonomy" id="1773"/>
    <lineage>
        <taxon>Bacteria</taxon>
        <taxon>Bacillati</taxon>
        <taxon>Actinomycetota</taxon>
        <taxon>Actinomycetes</taxon>
        <taxon>Mycobacteriales</taxon>
        <taxon>Mycobacteriaceae</taxon>
        <taxon>Mycobacterium</taxon>
        <taxon>Mycobacterium tuberculosis complex</taxon>
    </lineage>
</organism>
<reference evidence="2" key="1">
    <citation type="submission" date="2015-03" db="EMBL/GenBank/DDBJ databases">
        <authorList>
            <consortium name="Pathogen Informatics"/>
        </authorList>
    </citation>
    <scope>NUCLEOTIDE SEQUENCE [LARGE SCALE GENOMIC DNA]</scope>
    <source>
        <strain evidence="2">N09902308</strain>
    </source>
</reference>
<dbReference type="AlphaFoldDB" id="A0A916L9Q6"/>
<dbReference type="Proteomes" id="UP000039021">
    <property type="component" value="Unassembled WGS sequence"/>
</dbReference>
<dbReference type="EMBL" id="CSBK01000522">
    <property type="protein sequence ID" value="COX50249.1"/>
    <property type="molecule type" value="Genomic_DNA"/>
</dbReference>
<comment type="caution">
    <text evidence="1">The sequence shown here is derived from an EMBL/GenBank/DDBJ whole genome shotgun (WGS) entry which is preliminary data.</text>
</comment>
<proteinExistence type="predicted"/>